<evidence type="ECO:0000313" key="5">
    <source>
        <dbReference type="EnsemblMetazoa" id="XP_030855918"/>
    </source>
</evidence>
<dbReference type="OrthoDB" id="300709at2759"/>
<dbReference type="RefSeq" id="XP_030855918.1">
    <property type="nucleotide sequence ID" value="XM_031000058.1"/>
</dbReference>
<reference evidence="6" key="1">
    <citation type="submission" date="2015-02" db="EMBL/GenBank/DDBJ databases">
        <title>Genome sequencing for Strongylocentrotus purpuratus.</title>
        <authorList>
            <person name="Murali S."/>
            <person name="Liu Y."/>
            <person name="Vee V."/>
            <person name="English A."/>
            <person name="Wang M."/>
            <person name="Skinner E."/>
            <person name="Han Y."/>
            <person name="Muzny D.M."/>
            <person name="Worley K.C."/>
            <person name="Gibbs R.A."/>
        </authorList>
    </citation>
    <scope>NUCLEOTIDE SEQUENCE</scope>
</reference>
<dbReference type="InterPro" id="IPR036291">
    <property type="entry name" value="NAD(P)-bd_dom_sf"/>
</dbReference>
<comment type="similarity">
    <text evidence="1">Belongs to the NmrA-type oxidoreductase family.</text>
</comment>
<protein>
    <recommendedName>
        <fullName evidence="3">NmrA-like family domain-containing protein 1</fullName>
    </recommendedName>
</protein>
<dbReference type="SUPFAM" id="SSF51735">
    <property type="entry name" value="NAD(P)-binding Rossmann-fold domains"/>
    <property type="match status" value="1"/>
</dbReference>
<dbReference type="EnsemblMetazoa" id="XM_031000058">
    <property type="protein sequence ID" value="XP_030855918"/>
    <property type="gene ID" value="LOC100890877"/>
</dbReference>
<dbReference type="InterPro" id="IPR051164">
    <property type="entry name" value="NmrA-like_oxidored"/>
</dbReference>
<dbReference type="AlphaFoldDB" id="A0A7M7T5R3"/>
<dbReference type="Gene3D" id="3.90.25.10">
    <property type="entry name" value="UDP-galactose 4-epimerase, domain 1"/>
    <property type="match status" value="1"/>
</dbReference>
<evidence type="ECO:0000313" key="6">
    <source>
        <dbReference type="Proteomes" id="UP000007110"/>
    </source>
</evidence>
<name>A0A7M7T5R3_STRPU</name>
<evidence type="ECO:0000256" key="3">
    <source>
        <dbReference type="ARBA" id="ARBA00040296"/>
    </source>
</evidence>
<evidence type="ECO:0000256" key="2">
    <source>
        <dbReference type="ARBA" id="ARBA00022857"/>
    </source>
</evidence>
<feature type="domain" description="NmrA-like" evidence="4">
    <location>
        <begin position="34"/>
        <end position="264"/>
    </location>
</feature>
<dbReference type="GO" id="GO:0005634">
    <property type="term" value="C:nucleus"/>
    <property type="evidence" value="ECO:0000318"/>
    <property type="project" value="GO_Central"/>
</dbReference>
<keyword evidence="6" id="KW-1185">Reference proteome</keyword>
<proteinExistence type="inferred from homology"/>
<sequence length="306" mass="34227">MCFNEMSANLDLGRFCETTPWFRGAVYTLSWTTLRVEVLYGDYDDHLTLDDLMADSYGVYVVTGAYIEKFYEDKEVRRGLSLVQAAIRAGVQHFVYSGLPSCMEVTGQKCPESEGKSKVEDFLFASELPSTSLRQPISMENILIDFIPLLQDDGTFVWNIPMEGNPLPVLNPADDGRAILTVFKNPKEYIGRRIGLAGDCKTMEEYAAIASKHVTPFVIKATKMTASEFKKLDSPRAADLGAIFQYFQMDTSAYSLGNTKQLDANCMDFDSFMQVHAATLKDLLGCQSYDETTIKESRCIGFQPAK</sequence>
<dbReference type="KEGG" id="spu:100890877"/>
<keyword evidence="2" id="KW-0521">NADP</keyword>
<evidence type="ECO:0000256" key="1">
    <source>
        <dbReference type="ARBA" id="ARBA00006328"/>
    </source>
</evidence>
<dbReference type="OMA" id="YYMSNFT"/>
<dbReference type="Pfam" id="PF05368">
    <property type="entry name" value="NmrA"/>
    <property type="match status" value="1"/>
</dbReference>
<dbReference type="Proteomes" id="UP000007110">
    <property type="component" value="Unassembled WGS sequence"/>
</dbReference>
<organism evidence="5 6">
    <name type="scientific">Strongylocentrotus purpuratus</name>
    <name type="common">Purple sea urchin</name>
    <dbReference type="NCBI Taxonomy" id="7668"/>
    <lineage>
        <taxon>Eukaryota</taxon>
        <taxon>Metazoa</taxon>
        <taxon>Echinodermata</taxon>
        <taxon>Eleutherozoa</taxon>
        <taxon>Echinozoa</taxon>
        <taxon>Echinoidea</taxon>
        <taxon>Euechinoidea</taxon>
        <taxon>Echinacea</taxon>
        <taxon>Camarodonta</taxon>
        <taxon>Echinidea</taxon>
        <taxon>Strongylocentrotidae</taxon>
        <taxon>Strongylocentrotus</taxon>
    </lineage>
</organism>
<dbReference type="InParanoid" id="A0A7M7T5R3"/>
<dbReference type="GeneID" id="100890877"/>
<dbReference type="PANTHER" id="PTHR42748:SF7">
    <property type="entry name" value="NMRA LIKE REDOX SENSOR 1-RELATED"/>
    <property type="match status" value="1"/>
</dbReference>
<accession>A0A7M7T5R3</accession>
<dbReference type="PANTHER" id="PTHR42748">
    <property type="entry name" value="NITROGEN METABOLITE REPRESSION PROTEIN NMRA FAMILY MEMBER"/>
    <property type="match status" value="1"/>
</dbReference>
<dbReference type="Gene3D" id="3.40.50.720">
    <property type="entry name" value="NAD(P)-binding Rossmann-like Domain"/>
    <property type="match status" value="1"/>
</dbReference>
<reference evidence="5" key="2">
    <citation type="submission" date="2021-01" db="UniProtKB">
        <authorList>
            <consortium name="EnsemblMetazoa"/>
        </authorList>
    </citation>
    <scope>IDENTIFICATION</scope>
</reference>
<dbReference type="InterPro" id="IPR008030">
    <property type="entry name" value="NmrA-like"/>
</dbReference>
<evidence type="ECO:0000259" key="4">
    <source>
        <dbReference type="Pfam" id="PF05368"/>
    </source>
</evidence>